<name>A0A4R0IE87_9ACTN</name>
<dbReference type="InterPro" id="IPR000683">
    <property type="entry name" value="Gfo/Idh/MocA-like_OxRdtase_N"/>
</dbReference>
<evidence type="ECO:0000259" key="2">
    <source>
        <dbReference type="Pfam" id="PF22725"/>
    </source>
</evidence>
<dbReference type="GO" id="GO:0000166">
    <property type="term" value="F:nucleotide binding"/>
    <property type="evidence" value="ECO:0007669"/>
    <property type="project" value="InterPro"/>
</dbReference>
<feature type="domain" description="GFO/IDH/MocA-like oxidoreductase" evidence="2">
    <location>
        <begin position="139"/>
        <end position="260"/>
    </location>
</feature>
<dbReference type="EMBL" id="SJKC01000010">
    <property type="protein sequence ID" value="TCC29128.1"/>
    <property type="molecule type" value="Genomic_DNA"/>
</dbReference>
<dbReference type="Gene3D" id="3.30.360.10">
    <property type="entry name" value="Dihydrodipicolinate Reductase, domain 2"/>
    <property type="match status" value="1"/>
</dbReference>
<evidence type="ECO:0000313" key="4">
    <source>
        <dbReference type="Proteomes" id="UP000294225"/>
    </source>
</evidence>
<dbReference type="SUPFAM" id="SSF51735">
    <property type="entry name" value="NAD(P)-binding Rossmann-fold domains"/>
    <property type="match status" value="1"/>
</dbReference>
<dbReference type="InterPro" id="IPR055170">
    <property type="entry name" value="GFO_IDH_MocA-like_dom"/>
</dbReference>
<proteinExistence type="predicted"/>
<dbReference type="AlphaFoldDB" id="A0A4R0IE87"/>
<dbReference type="Proteomes" id="UP000294225">
    <property type="component" value="Unassembled WGS sequence"/>
</dbReference>
<dbReference type="InterPro" id="IPR052515">
    <property type="entry name" value="Gfo/Idh/MocA_Oxidoreductase"/>
</dbReference>
<dbReference type="Gene3D" id="3.40.50.720">
    <property type="entry name" value="NAD(P)-binding Rossmann-like Domain"/>
    <property type="match status" value="1"/>
</dbReference>
<dbReference type="Pfam" id="PF01408">
    <property type="entry name" value="GFO_IDH_MocA"/>
    <property type="match status" value="1"/>
</dbReference>
<gene>
    <name evidence="3" type="ORF">E0H92_42970</name>
</gene>
<protein>
    <submittedName>
        <fullName evidence="3">Gfo/Idh/MocA family oxidoreductase</fullName>
    </submittedName>
</protein>
<dbReference type="PANTHER" id="PTHR43249:SF1">
    <property type="entry name" value="D-GLUCOSIDE 3-DEHYDROGENASE"/>
    <property type="match status" value="1"/>
</dbReference>
<reference evidence="3 4" key="1">
    <citation type="submission" date="2019-02" db="EMBL/GenBank/DDBJ databases">
        <title>Kribbella capetownensis sp. nov. and Kribbella speibonae sp. nov., isolated from soil.</title>
        <authorList>
            <person name="Curtis S.M."/>
            <person name="Norton I."/>
            <person name="Everest G.J."/>
            <person name="Meyers P.R."/>
        </authorList>
    </citation>
    <scope>NUCLEOTIDE SEQUENCE [LARGE SCALE GENOMIC DNA]</scope>
    <source>
        <strain evidence="3 4">YM55</strain>
    </source>
</reference>
<evidence type="ECO:0000313" key="3">
    <source>
        <dbReference type="EMBL" id="TCC29128.1"/>
    </source>
</evidence>
<organism evidence="3 4">
    <name type="scientific">Kribbella speibonae</name>
    <dbReference type="NCBI Taxonomy" id="1572660"/>
    <lineage>
        <taxon>Bacteria</taxon>
        <taxon>Bacillati</taxon>
        <taxon>Actinomycetota</taxon>
        <taxon>Actinomycetes</taxon>
        <taxon>Propionibacteriales</taxon>
        <taxon>Kribbellaceae</taxon>
        <taxon>Kribbella</taxon>
    </lineage>
</organism>
<sequence>MTALVVGCGIIGRHHGVVLTKHPSFTVTGLADPDPAMLDSASAAIVSAGGTAPTAYESLAEALEARAAEVVIICTPSGLHLDQALAALEYDVHLVIEKPLDVSVERARQLVDAAEQAADRGRCVSVISQHRFNPANVVVRDAIESGAFGQITSATTTMAAHRSQRYYDQGAWRGTWRMDGGGAVMNQGIHHVDLLRWLLGRPVEIAAHTAQLGHERIEIEDTATATIRFESGALATLLCTTAVYPSVPTRLQVHGSRGAAIVDDSRLEFFHALDGGPDHAEDPENQAPQRVEAGELRSSPRAADFFVTGHLRQYDDIADAITNKRPPVVTVTEALLSLALVRAIYLSAALGAPVRFDDVLEGMVETHGASAVGSIGGAI</sequence>
<dbReference type="SUPFAM" id="SSF55347">
    <property type="entry name" value="Glyceraldehyde-3-phosphate dehydrogenase-like, C-terminal domain"/>
    <property type="match status" value="1"/>
</dbReference>
<accession>A0A4R0IE87</accession>
<dbReference type="Pfam" id="PF22725">
    <property type="entry name" value="GFO_IDH_MocA_C3"/>
    <property type="match status" value="1"/>
</dbReference>
<feature type="domain" description="Gfo/Idh/MocA-like oxidoreductase N-terminal" evidence="1">
    <location>
        <begin position="3"/>
        <end position="118"/>
    </location>
</feature>
<comment type="caution">
    <text evidence="3">The sequence shown here is derived from an EMBL/GenBank/DDBJ whole genome shotgun (WGS) entry which is preliminary data.</text>
</comment>
<dbReference type="PANTHER" id="PTHR43249">
    <property type="entry name" value="UDP-N-ACETYL-2-AMINO-2-DEOXY-D-GLUCURONATE OXIDASE"/>
    <property type="match status" value="1"/>
</dbReference>
<dbReference type="InterPro" id="IPR036291">
    <property type="entry name" value="NAD(P)-bd_dom_sf"/>
</dbReference>
<evidence type="ECO:0000259" key="1">
    <source>
        <dbReference type="Pfam" id="PF01408"/>
    </source>
</evidence>